<comment type="function">
    <text evidence="1">May play a role in anterograde transport of membrane proteins from the endoplasmic reticulum to the Golgi.</text>
</comment>
<dbReference type="PANTHER" id="PTHR12701:SF12">
    <property type="entry name" value="ENDOPLASMIC RETICULUM TRANSMEMBRANE PROTEIN"/>
    <property type="match status" value="1"/>
</dbReference>
<keyword evidence="1" id="KW-0813">Transport</keyword>
<sequence>MENHRLERKHCLLKPFLSVIPFCLFLLMDIYRKYETRPSCDGESCSPSEQLRHQKSIMKSQRNAQLIAAALIFYWLLYSVTNLVVKIEQLNQRVEKLENGIMKKATNL</sequence>
<comment type="similarity">
    <text evidence="1">Belongs to the BCAP29/BCAP31 family.</text>
</comment>
<keyword evidence="1" id="KW-0653">Protein transport</keyword>
<dbReference type="InterPro" id="IPR008417">
    <property type="entry name" value="BAP29/BAP31"/>
</dbReference>
<keyword evidence="1" id="KW-0812">Transmembrane</keyword>
<evidence type="ECO:0000313" key="3">
    <source>
        <dbReference type="EMBL" id="CAI0547340.1"/>
    </source>
</evidence>
<keyword evidence="1" id="KW-0931">ER-Golgi transport</keyword>
<dbReference type="GO" id="GO:0005789">
    <property type="term" value="C:endoplasmic reticulum membrane"/>
    <property type="evidence" value="ECO:0007669"/>
    <property type="project" value="UniProtKB-SubCell"/>
</dbReference>
<comment type="subcellular location">
    <subcellularLocation>
        <location evidence="1">Endoplasmic reticulum membrane</location>
        <topology evidence="1">Multi-pass membrane protein</topology>
    </subcellularLocation>
</comment>
<keyword evidence="1" id="KW-1133">Transmembrane helix</keyword>
<comment type="caution">
    <text evidence="3">The sequence shown here is derived from an EMBL/GenBank/DDBJ whole genome shotgun (WGS) entry which is preliminary data.</text>
</comment>
<dbReference type="AlphaFoldDB" id="A0AAV0QQT5"/>
<dbReference type="GO" id="GO:0006888">
    <property type="term" value="P:endoplasmic reticulum to Golgi vesicle-mediated transport"/>
    <property type="evidence" value="ECO:0007669"/>
    <property type="project" value="UniProtKB-UniRule"/>
</dbReference>
<dbReference type="GO" id="GO:0070973">
    <property type="term" value="P:protein localization to endoplasmic reticulum exit site"/>
    <property type="evidence" value="ECO:0007669"/>
    <property type="project" value="UniProtKB-UniRule"/>
</dbReference>
<gene>
    <name evidence="3" type="ORF">LITE_LOCUS44332</name>
</gene>
<comment type="caution">
    <text evidence="1">Lacks conserved residue(s) required for the propagation of feature annotation.</text>
</comment>
<dbReference type="EMBL" id="CAMGYJ010000010">
    <property type="protein sequence ID" value="CAI0547340.1"/>
    <property type="molecule type" value="Genomic_DNA"/>
</dbReference>
<evidence type="ECO:0000256" key="1">
    <source>
        <dbReference type="RuleBase" id="RU367026"/>
    </source>
</evidence>
<name>A0AAV0QQT5_9ROSI</name>
<dbReference type="PANTHER" id="PTHR12701">
    <property type="entry name" value="BCR-ASSOCIATED PROTEIN, BAP"/>
    <property type="match status" value="1"/>
</dbReference>
<dbReference type="GO" id="GO:0006886">
    <property type="term" value="P:intracellular protein transport"/>
    <property type="evidence" value="ECO:0007669"/>
    <property type="project" value="UniProtKB-UniRule"/>
</dbReference>
<keyword evidence="4" id="KW-1185">Reference proteome</keyword>
<reference evidence="3" key="1">
    <citation type="submission" date="2022-08" db="EMBL/GenBank/DDBJ databases">
        <authorList>
            <person name="Gutierrez-Valencia J."/>
        </authorList>
    </citation>
    <scope>NUCLEOTIDE SEQUENCE</scope>
</reference>
<evidence type="ECO:0000313" key="4">
    <source>
        <dbReference type="Proteomes" id="UP001154282"/>
    </source>
</evidence>
<organism evidence="3 4">
    <name type="scientific">Linum tenue</name>
    <dbReference type="NCBI Taxonomy" id="586396"/>
    <lineage>
        <taxon>Eukaryota</taxon>
        <taxon>Viridiplantae</taxon>
        <taxon>Streptophyta</taxon>
        <taxon>Embryophyta</taxon>
        <taxon>Tracheophyta</taxon>
        <taxon>Spermatophyta</taxon>
        <taxon>Magnoliopsida</taxon>
        <taxon>eudicotyledons</taxon>
        <taxon>Gunneridae</taxon>
        <taxon>Pentapetalae</taxon>
        <taxon>rosids</taxon>
        <taxon>fabids</taxon>
        <taxon>Malpighiales</taxon>
        <taxon>Linaceae</taxon>
        <taxon>Linum</taxon>
    </lineage>
</organism>
<accession>A0AAV0QQT5</accession>
<keyword evidence="2" id="KW-0175">Coiled coil</keyword>
<keyword evidence="1" id="KW-0472">Membrane</keyword>
<feature type="coiled-coil region" evidence="2">
    <location>
        <begin position="80"/>
        <end position="107"/>
    </location>
</feature>
<keyword evidence="1" id="KW-0256">Endoplasmic reticulum</keyword>
<proteinExistence type="inferred from homology"/>
<feature type="transmembrane region" description="Helical" evidence="1">
    <location>
        <begin position="12"/>
        <end position="31"/>
    </location>
</feature>
<protein>
    <recommendedName>
        <fullName evidence="1">Endoplasmic reticulum transmembrane protein</fullName>
    </recommendedName>
</protein>
<evidence type="ECO:0000256" key="2">
    <source>
        <dbReference type="SAM" id="Coils"/>
    </source>
</evidence>
<dbReference type="Proteomes" id="UP001154282">
    <property type="component" value="Unassembled WGS sequence"/>
</dbReference>
<feature type="transmembrane region" description="Helical" evidence="1">
    <location>
        <begin position="66"/>
        <end position="85"/>
    </location>
</feature>